<protein>
    <submittedName>
        <fullName evidence="1">Uncharacterized protein</fullName>
    </submittedName>
</protein>
<dbReference type="AlphaFoldDB" id="A0A0V1G7S9"/>
<gene>
    <name evidence="1" type="ORF">T11_17942</name>
</gene>
<accession>A0A0V1G7S9</accession>
<keyword evidence="2" id="KW-1185">Reference proteome</keyword>
<name>A0A0V1G7S9_9BILA</name>
<reference evidence="1 2" key="1">
    <citation type="submission" date="2015-01" db="EMBL/GenBank/DDBJ databases">
        <title>Evolution of Trichinella species and genotypes.</title>
        <authorList>
            <person name="Korhonen P.K."/>
            <person name="Edoardo P."/>
            <person name="Giuseppe L.R."/>
            <person name="Gasser R.B."/>
        </authorList>
    </citation>
    <scope>NUCLEOTIDE SEQUENCE [LARGE SCALE GENOMIC DNA]</scope>
    <source>
        <strain evidence="1">ISS1029</strain>
    </source>
</reference>
<dbReference type="EMBL" id="JYDP01005238">
    <property type="protein sequence ID" value="KRY94302.1"/>
    <property type="molecule type" value="Genomic_DNA"/>
</dbReference>
<proteinExistence type="predicted"/>
<organism evidence="1 2">
    <name type="scientific">Trichinella zimbabwensis</name>
    <dbReference type="NCBI Taxonomy" id="268475"/>
    <lineage>
        <taxon>Eukaryota</taxon>
        <taxon>Metazoa</taxon>
        <taxon>Ecdysozoa</taxon>
        <taxon>Nematoda</taxon>
        <taxon>Enoplea</taxon>
        <taxon>Dorylaimia</taxon>
        <taxon>Trichinellida</taxon>
        <taxon>Trichinellidae</taxon>
        <taxon>Trichinella</taxon>
    </lineage>
</organism>
<evidence type="ECO:0000313" key="2">
    <source>
        <dbReference type="Proteomes" id="UP000055024"/>
    </source>
</evidence>
<dbReference type="Proteomes" id="UP000055024">
    <property type="component" value="Unassembled WGS sequence"/>
</dbReference>
<sequence>MFYLNKKYEYGILFKINICGYTFCNTQEHITVVFHVTRVRA</sequence>
<comment type="caution">
    <text evidence="1">The sequence shown here is derived from an EMBL/GenBank/DDBJ whole genome shotgun (WGS) entry which is preliminary data.</text>
</comment>
<evidence type="ECO:0000313" key="1">
    <source>
        <dbReference type="EMBL" id="KRY94302.1"/>
    </source>
</evidence>